<dbReference type="InterPro" id="IPR001810">
    <property type="entry name" value="F-box_dom"/>
</dbReference>
<organism evidence="2 3">
    <name type="scientific">Aspergillus indologenus CBS 114.80</name>
    <dbReference type="NCBI Taxonomy" id="1450541"/>
    <lineage>
        <taxon>Eukaryota</taxon>
        <taxon>Fungi</taxon>
        <taxon>Dikarya</taxon>
        <taxon>Ascomycota</taxon>
        <taxon>Pezizomycotina</taxon>
        <taxon>Eurotiomycetes</taxon>
        <taxon>Eurotiomycetidae</taxon>
        <taxon>Eurotiales</taxon>
        <taxon>Aspergillaceae</taxon>
        <taxon>Aspergillus</taxon>
        <taxon>Aspergillus subgen. Circumdati</taxon>
    </lineage>
</organism>
<sequence length="372" mass="43262">MASGLAYRFDRPGKNLLHPYSSVSRARLNEIRWLYQTQYLEPQPRCQPSCWRPPPSRSLWPSLPPEIVHMIFLRLDMTTLGTLRLLNSMIRRQVDSLYEYRMLRAHAAETLKILDIAQCTHFFPVHQLYREFCHPRCRTCPDFGPFLYIPTLSRVCLQCVLRHDRYRVAALDVGSACYPVLRRDRWDLPIVCFLDLLEGQYTSEMLIDVTHAQLMYQQQQQQQQQPQSASSREEPAAQEWVYRLQDTFQRRLRSTVAFPCWDPHARIAEPGVYCYGCTKFWEISRGKSRRNPGNRQEHYAWNTTSPGSKGVDRAFRVPDLPQHFATCPHVVRKLRKGEDHTALRFGESVGRIIRVDAGGERGAGRSARGGKK</sequence>
<reference evidence="2 3" key="1">
    <citation type="submission" date="2018-02" db="EMBL/GenBank/DDBJ databases">
        <title>The genomes of Aspergillus section Nigri reveals drivers in fungal speciation.</title>
        <authorList>
            <consortium name="DOE Joint Genome Institute"/>
            <person name="Vesth T.C."/>
            <person name="Nybo J."/>
            <person name="Theobald S."/>
            <person name="Brandl J."/>
            <person name="Frisvad J.C."/>
            <person name="Nielsen K.F."/>
            <person name="Lyhne E.K."/>
            <person name="Kogle M.E."/>
            <person name="Kuo A."/>
            <person name="Riley R."/>
            <person name="Clum A."/>
            <person name="Nolan M."/>
            <person name="Lipzen A."/>
            <person name="Salamov A."/>
            <person name="Henrissat B."/>
            <person name="Wiebenga A."/>
            <person name="De vries R.P."/>
            <person name="Grigoriev I.V."/>
            <person name="Mortensen U.H."/>
            <person name="Andersen M.R."/>
            <person name="Baker S.E."/>
        </authorList>
    </citation>
    <scope>NUCLEOTIDE SEQUENCE [LARGE SCALE GENOMIC DNA]</scope>
    <source>
        <strain evidence="2 3">CBS 114.80</strain>
    </source>
</reference>
<proteinExistence type="predicted"/>
<dbReference type="EMBL" id="KZ825467">
    <property type="protein sequence ID" value="PYI35878.1"/>
    <property type="molecule type" value="Genomic_DNA"/>
</dbReference>
<dbReference type="Proteomes" id="UP000248817">
    <property type="component" value="Unassembled WGS sequence"/>
</dbReference>
<keyword evidence="3" id="KW-1185">Reference proteome</keyword>
<dbReference type="Pfam" id="PF00646">
    <property type="entry name" value="F-box"/>
    <property type="match status" value="1"/>
</dbReference>
<accession>A0A2V5IGP2</accession>
<dbReference type="SUPFAM" id="SSF81383">
    <property type="entry name" value="F-box domain"/>
    <property type="match status" value="1"/>
</dbReference>
<name>A0A2V5IGP2_9EURO</name>
<feature type="domain" description="F-box" evidence="1">
    <location>
        <begin position="60"/>
        <end position="100"/>
    </location>
</feature>
<evidence type="ECO:0000259" key="1">
    <source>
        <dbReference type="Pfam" id="PF00646"/>
    </source>
</evidence>
<dbReference type="AlphaFoldDB" id="A0A2V5IGP2"/>
<evidence type="ECO:0000313" key="3">
    <source>
        <dbReference type="Proteomes" id="UP000248817"/>
    </source>
</evidence>
<protein>
    <recommendedName>
        <fullName evidence="1">F-box domain-containing protein</fullName>
    </recommendedName>
</protein>
<evidence type="ECO:0000313" key="2">
    <source>
        <dbReference type="EMBL" id="PYI35878.1"/>
    </source>
</evidence>
<dbReference type="InterPro" id="IPR036047">
    <property type="entry name" value="F-box-like_dom_sf"/>
</dbReference>
<gene>
    <name evidence="2" type="ORF">BP00DRAFT_453590</name>
</gene>